<dbReference type="Gene3D" id="3.30.565.10">
    <property type="entry name" value="Histidine kinase-like ATPase, C-terminal domain"/>
    <property type="match status" value="1"/>
</dbReference>
<evidence type="ECO:0000313" key="17">
    <source>
        <dbReference type="Proteomes" id="UP001212189"/>
    </source>
</evidence>
<name>A0AAE9VVL9_9GAMM</name>
<evidence type="ECO:0000256" key="2">
    <source>
        <dbReference type="ARBA" id="ARBA00004141"/>
    </source>
</evidence>
<dbReference type="InterPro" id="IPR013727">
    <property type="entry name" value="2CSK_N"/>
</dbReference>
<evidence type="ECO:0000256" key="1">
    <source>
        <dbReference type="ARBA" id="ARBA00000085"/>
    </source>
</evidence>
<reference evidence="16 17" key="1">
    <citation type="submission" date="2022-12" db="EMBL/GenBank/DDBJ databases">
        <title>Coexistence and Characterization of a Novel Tigecycline Resistance gene tet(X) variant and blaNDM-1 in a Pseudomonas caeni Isolate of Chicken Origin.</title>
        <authorList>
            <person name="Lu X."/>
            <person name="Zhang L."/>
            <person name="Li R."/>
            <person name="Wang Z."/>
        </authorList>
    </citation>
    <scope>NUCLEOTIDE SEQUENCE [LARGE SCALE GENOMIC DNA]</scope>
    <source>
        <strain evidence="16 17">CE14</strain>
    </source>
</reference>
<dbReference type="EMBL" id="CP114976">
    <property type="protein sequence ID" value="WBE25726.1"/>
    <property type="molecule type" value="Genomic_DNA"/>
</dbReference>
<keyword evidence="17" id="KW-1185">Reference proteome</keyword>
<evidence type="ECO:0000256" key="8">
    <source>
        <dbReference type="ARBA" id="ARBA00022777"/>
    </source>
</evidence>
<evidence type="ECO:0000256" key="3">
    <source>
        <dbReference type="ARBA" id="ARBA00012438"/>
    </source>
</evidence>
<comment type="subcellular location">
    <subcellularLocation>
        <location evidence="2">Membrane</location>
        <topology evidence="2">Multi-pass membrane protein</topology>
    </subcellularLocation>
</comment>
<dbReference type="SUPFAM" id="SSF55874">
    <property type="entry name" value="ATPase domain of HSP90 chaperone/DNA topoisomerase II/histidine kinase"/>
    <property type="match status" value="1"/>
</dbReference>
<keyword evidence="7" id="KW-0547">Nucleotide-binding</keyword>
<evidence type="ECO:0000256" key="11">
    <source>
        <dbReference type="ARBA" id="ARBA00023012"/>
    </source>
</evidence>
<dbReference type="InterPro" id="IPR050428">
    <property type="entry name" value="TCS_sensor_his_kinase"/>
</dbReference>
<dbReference type="PANTHER" id="PTHR45436">
    <property type="entry name" value="SENSOR HISTIDINE KINASE YKOH"/>
    <property type="match status" value="1"/>
</dbReference>
<proteinExistence type="predicted"/>
<keyword evidence="5" id="KW-0808">Transferase</keyword>
<dbReference type="InterPro" id="IPR036097">
    <property type="entry name" value="HisK_dim/P_sf"/>
</dbReference>
<dbReference type="Pfam" id="PF08521">
    <property type="entry name" value="2CSK_N"/>
    <property type="match status" value="1"/>
</dbReference>
<dbReference type="SUPFAM" id="SSF47384">
    <property type="entry name" value="Homodimeric domain of signal transducing histidine kinase"/>
    <property type="match status" value="1"/>
</dbReference>
<evidence type="ECO:0000256" key="12">
    <source>
        <dbReference type="SAM" id="Coils"/>
    </source>
</evidence>
<dbReference type="Gene3D" id="1.10.287.130">
    <property type="match status" value="1"/>
</dbReference>
<evidence type="ECO:0000256" key="5">
    <source>
        <dbReference type="ARBA" id="ARBA00022679"/>
    </source>
</evidence>
<evidence type="ECO:0000256" key="9">
    <source>
        <dbReference type="ARBA" id="ARBA00022840"/>
    </source>
</evidence>
<keyword evidence="8" id="KW-0418">Kinase</keyword>
<gene>
    <name evidence="16" type="ORF">O6P33_02475</name>
</gene>
<evidence type="ECO:0000256" key="7">
    <source>
        <dbReference type="ARBA" id="ARBA00022741"/>
    </source>
</evidence>
<organism evidence="16 17">
    <name type="scientific">Denitrificimonas caeni</name>
    <dbReference type="NCBI Taxonomy" id="521720"/>
    <lineage>
        <taxon>Bacteria</taxon>
        <taxon>Pseudomonadati</taxon>
        <taxon>Pseudomonadota</taxon>
        <taxon>Gammaproteobacteria</taxon>
        <taxon>Pseudomonadales</taxon>
        <taxon>Pseudomonadaceae</taxon>
        <taxon>Denitrificimonas</taxon>
    </lineage>
</organism>
<dbReference type="SMART" id="SM00388">
    <property type="entry name" value="HisKA"/>
    <property type="match status" value="1"/>
</dbReference>
<dbReference type="GO" id="GO:0005524">
    <property type="term" value="F:ATP binding"/>
    <property type="evidence" value="ECO:0007669"/>
    <property type="project" value="UniProtKB-KW"/>
</dbReference>
<dbReference type="InterPro" id="IPR003594">
    <property type="entry name" value="HATPase_dom"/>
</dbReference>
<evidence type="ECO:0000256" key="13">
    <source>
        <dbReference type="SAM" id="Phobius"/>
    </source>
</evidence>
<evidence type="ECO:0000313" key="16">
    <source>
        <dbReference type="EMBL" id="WBE25726.1"/>
    </source>
</evidence>
<dbReference type="SMART" id="SM00387">
    <property type="entry name" value="HATPase_c"/>
    <property type="match status" value="1"/>
</dbReference>
<keyword evidence="4" id="KW-0597">Phosphoprotein</keyword>
<dbReference type="CDD" id="cd00082">
    <property type="entry name" value="HisKA"/>
    <property type="match status" value="1"/>
</dbReference>
<dbReference type="EC" id="2.7.13.3" evidence="3"/>
<dbReference type="InterPro" id="IPR003661">
    <property type="entry name" value="HisK_dim/P_dom"/>
</dbReference>
<feature type="coiled-coil region" evidence="12">
    <location>
        <begin position="249"/>
        <end position="276"/>
    </location>
</feature>
<dbReference type="GO" id="GO:0005886">
    <property type="term" value="C:plasma membrane"/>
    <property type="evidence" value="ECO:0007669"/>
    <property type="project" value="TreeGrafter"/>
</dbReference>
<dbReference type="AlphaFoldDB" id="A0AAE9VVL9"/>
<keyword evidence="13" id="KW-0472">Membrane</keyword>
<dbReference type="Pfam" id="PF00512">
    <property type="entry name" value="HisKA"/>
    <property type="match status" value="1"/>
</dbReference>
<keyword evidence="12" id="KW-0175">Coiled coil</keyword>
<feature type="domain" description="HAMP" evidence="15">
    <location>
        <begin position="180"/>
        <end position="232"/>
    </location>
</feature>
<evidence type="ECO:0000259" key="14">
    <source>
        <dbReference type="PROSITE" id="PS50109"/>
    </source>
</evidence>
<dbReference type="InterPro" id="IPR005467">
    <property type="entry name" value="His_kinase_dom"/>
</dbReference>
<evidence type="ECO:0000256" key="6">
    <source>
        <dbReference type="ARBA" id="ARBA00022692"/>
    </source>
</evidence>
<dbReference type="CDD" id="cd00075">
    <property type="entry name" value="HATPase"/>
    <property type="match status" value="1"/>
</dbReference>
<comment type="catalytic activity">
    <reaction evidence="1">
        <text>ATP + protein L-histidine = ADP + protein N-phospho-L-histidine.</text>
        <dbReference type="EC" id="2.7.13.3"/>
    </reaction>
</comment>
<dbReference type="PROSITE" id="PS50885">
    <property type="entry name" value="HAMP"/>
    <property type="match status" value="1"/>
</dbReference>
<evidence type="ECO:0000256" key="10">
    <source>
        <dbReference type="ARBA" id="ARBA00022989"/>
    </source>
</evidence>
<sequence length="448" mass="48889">MSNHTSLQKTLGVSLSISISLLWLLAVVTAGFIAQDKMNTVFDSALEETAQRILPLAATEILSRDSDSDSDSDSNAQRIQALEAHDEHLTYLVRKPSGELLLQSHDVDLNVFSALPRTGFYETATHRFYGANAVRGSIYIEVAEPLAHRHSAVWSVILALLTPLLLLIPLSLLAVWWLIKRSLRKVVELQQRVAARDAGDLSAVKVEQLPAEFAPLLSAVNHLLERLRRALEAERSFTANSAHELRTPLATALAKLQRLQRQSQDASVNLQAQDIETSLRTLSALSEKLLELAKAEGGSVLSASPNDLTPILQMIVKDYEYQAPHRLHLELPNNAVLSLLDPDAFAILVRNLIENALKHGADQHPIHISLSAQGRLRVINDGAVIPAEQLALLRQRFVRANSRSLGSGIGLAIVDAIASGAGLQLNLHSPATGQNAGFEVELNIIVTR</sequence>
<protein>
    <recommendedName>
        <fullName evidence="3">histidine kinase</fullName>
        <ecNumber evidence="3">2.7.13.3</ecNumber>
    </recommendedName>
</protein>
<dbReference type="InterPro" id="IPR036890">
    <property type="entry name" value="HATPase_C_sf"/>
</dbReference>
<dbReference type="PROSITE" id="PS50109">
    <property type="entry name" value="HIS_KIN"/>
    <property type="match status" value="1"/>
</dbReference>
<accession>A0AAE9VVL9</accession>
<dbReference type="GO" id="GO:0000155">
    <property type="term" value="F:phosphorelay sensor kinase activity"/>
    <property type="evidence" value="ECO:0007669"/>
    <property type="project" value="InterPro"/>
</dbReference>
<keyword evidence="10 13" id="KW-1133">Transmembrane helix</keyword>
<dbReference type="RefSeq" id="WP_269818668.1">
    <property type="nucleotide sequence ID" value="NZ_CP114976.1"/>
</dbReference>
<dbReference type="Proteomes" id="UP001212189">
    <property type="component" value="Chromosome"/>
</dbReference>
<keyword evidence="6 13" id="KW-0812">Transmembrane</keyword>
<keyword evidence="9 16" id="KW-0067">ATP-binding</keyword>
<feature type="transmembrane region" description="Helical" evidence="13">
    <location>
        <begin position="152"/>
        <end position="179"/>
    </location>
</feature>
<dbReference type="InterPro" id="IPR003660">
    <property type="entry name" value="HAMP_dom"/>
</dbReference>
<dbReference type="Pfam" id="PF02518">
    <property type="entry name" value="HATPase_c"/>
    <property type="match status" value="1"/>
</dbReference>
<keyword evidence="11" id="KW-0902">Two-component regulatory system</keyword>
<feature type="domain" description="Histidine kinase" evidence="14">
    <location>
        <begin position="240"/>
        <end position="448"/>
    </location>
</feature>
<evidence type="ECO:0000256" key="4">
    <source>
        <dbReference type="ARBA" id="ARBA00022553"/>
    </source>
</evidence>
<evidence type="ECO:0000259" key="15">
    <source>
        <dbReference type="PROSITE" id="PS50885"/>
    </source>
</evidence>
<dbReference type="KEGG" id="dce:O6P33_02475"/>
<dbReference type="PANTHER" id="PTHR45436:SF14">
    <property type="entry name" value="SENSOR PROTEIN QSEC"/>
    <property type="match status" value="1"/>
</dbReference>
<feature type="transmembrane region" description="Helical" evidence="13">
    <location>
        <begin position="12"/>
        <end position="34"/>
    </location>
</feature>